<dbReference type="Proteomes" id="UP001226389">
    <property type="component" value="Unassembled WGS sequence"/>
</dbReference>
<feature type="chain" id="PRO_5045490613" description="SipW-cognate class signal peptide" evidence="1">
    <location>
        <begin position="30"/>
        <end position="154"/>
    </location>
</feature>
<proteinExistence type="predicted"/>
<evidence type="ECO:0000256" key="1">
    <source>
        <dbReference type="SAM" id="SignalP"/>
    </source>
</evidence>
<name>A0ABT9UEH9_9MICC</name>
<dbReference type="EMBL" id="JAUSSY010000004">
    <property type="protein sequence ID" value="MDQ0118041.1"/>
    <property type="molecule type" value="Genomic_DNA"/>
</dbReference>
<sequence length="154" mass="15200">MRKMTKKNKIAAVALSATLLAAGGGAAYAYWSTTGSGTGQAAAGTDKAVTIHANFTDGITPGDTGSKTINYTADNPNTGSTLVTLDPATTVTTNVDACLGTWFTATVPATTTTVTGNATGAALTGSGTLTLADLPGTDQNACKGATITVHVATK</sequence>
<feature type="signal peptide" evidence="1">
    <location>
        <begin position="1"/>
        <end position="29"/>
    </location>
</feature>
<accession>A0ABT9UEH9</accession>
<keyword evidence="3" id="KW-1185">Reference proteome</keyword>
<comment type="caution">
    <text evidence="2">The sequence shown here is derived from an EMBL/GenBank/DDBJ whole genome shotgun (WGS) entry which is preliminary data.</text>
</comment>
<gene>
    <name evidence="2" type="ORF">J2T22_001218</name>
</gene>
<reference evidence="2 3" key="1">
    <citation type="submission" date="2023-07" db="EMBL/GenBank/DDBJ databases">
        <title>Sorghum-associated microbial communities from plants grown in Nebraska, USA.</title>
        <authorList>
            <person name="Schachtman D."/>
        </authorList>
    </citation>
    <scope>NUCLEOTIDE SEQUENCE [LARGE SCALE GENOMIC DNA]</scope>
    <source>
        <strain evidence="2 3">DS994</strain>
    </source>
</reference>
<evidence type="ECO:0000313" key="2">
    <source>
        <dbReference type="EMBL" id="MDQ0118041.1"/>
    </source>
</evidence>
<organism evidence="2 3">
    <name type="scientific">Pseudarthrobacter defluvii</name>
    <dbReference type="NCBI Taxonomy" id="410837"/>
    <lineage>
        <taxon>Bacteria</taxon>
        <taxon>Bacillati</taxon>
        <taxon>Actinomycetota</taxon>
        <taxon>Actinomycetes</taxon>
        <taxon>Micrococcales</taxon>
        <taxon>Micrococcaceae</taxon>
        <taxon>Pseudarthrobacter</taxon>
    </lineage>
</organism>
<evidence type="ECO:0008006" key="4">
    <source>
        <dbReference type="Google" id="ProtNLM"/>
    </source>
</evidence>
<evidence type="ECO:0000313" key="3">
    <source>
        <dbReference type="Proteomes" id="UP001226389"/>
    </source>
</evidence>
<keyword evidence="1" id="KW-0732">Signal</keyword>
<protein>
    <recommendedName>
        <fullName evidence="4">SipW-cognate class signal peptide</fullName>
    </recommendedName>
</protein>
<dbReference type="RefSeq" id="WP_307488857.1">
    <property type="nucleotide sequence ID" value="NZ_JAUSSY010000004.1"/>
</dbReference>